<comment type="caution">
    <text evidence="8">The sequence shown here is derived from an EMBL/GenBank/DDBJ whole genome shotgun (WGS) entry which is preliminary data.</text>
</comment>
<dbReference type="Pfam" id="PF00358">
    <property type="entry name" value="PTS_EIIA_1"/>
    <property type="match status" value="1"/>
</dbReference>
<evidence type="ECO:0000313" key="8">
    <source>
        <dbReference type="EMBL" id="MFD2043541.1"/>
    </source>
</evidence>
<feature type="domain" description="PTS EIIA type-1" evidence="7">
    <location>
        <begin position="30"/>
        <end position="134"/>
    </location>
</feature>
<protein>
    <submittedName>
        <fullName evidence="8">PTS glucose transporter subunit IIA</fullName>
    </submittedName>
</protein>
<dbReference type="PROSITE" id="PS51093">
    <property type="entry name" value="PTS_EIIA_TYPE_1"/>
    <property type="match status" value="1"/>
</dbReference>
<evidence type="ECO:0000256" key="6">
    <source>
        <dbReference type="ARBA" id="ARBA00022777"/>
    </source>
</evidence>
<evidence type="ECO:0000256" key="3">
    <source>
        <dbReference type="ARBA" id="ARBA00022597"/>
    </source>
</evidence>
<dbReference type="EMBL" id="JBHUHQ010000009">
    <property type="protein sequence ID" value="MFD2043541.1"/>
    <property type="molecule type" value="Genomic_DNA"/>
</dbReference>
<reference evidence="9" key="1">
    <citation type="journal article" date="2019" name="Int. J. Syst. Evol. Microbiol.">
        <title>The Global Catalogue of Microorganisms (GCM) 10K type strain sequencing project: providing services to taxonomists for standard genome sequencing and annotation.</title>
        <authorList>
            <consortium name="The Broad Institute Genomics Platform"/>
            <consortium name="The Broad Institute Genome Sequencing Center for Infectious Disease"/>
            <person name="Wu L."/>
            <person name="Ma J."/>
        </authorList>
    </citation>
    <scope>NUCLEOTIDE SEQUENCE [LARGE SCALE GENOMIC DNA]</scope>
    <source>
        <strain evidence="9">R28</strain>
    </source>
</reference>
<dbReference type="SUPFAM" id="SSF51261">
    <property type="entry name" value="Duplicated hybrid motif"/>
    <property type="match status" value="1"/>
</dbReference>
<comment type="subcellular location">
    <subcellularLocation>
        <location evidence="1">Cytoplasm</location>
    </subcellularLocation>
</comment>
<organism evidence="8 9">
    <name type="scientific">Ornithinibacillus salinisoli</name>
    <dbReference type="NCBI Taxonomy" id="1848459"/>
    <lineage>
        <taxon>Bacteria</taxon>
        <taxon>Bacillati</taxon>
        <taxon>Bacillota</taxon>
        <taxon>Bacilli</taxon>
        <taxon>Bacillales</taxon>
        <taxon>Bacillaceae</taxon>
        <taxon>Ornithinibacillus</taxon>
    </lineage>
</organism>
<evidence type="ECO:0000256" key="1">
    <source>
        <dbReference type="ARBA" id="ARBA00004496"/>
    </source>
</evidence>
<gene>
    <name evidence="8" type="ORF">ACFSJF_04535</name>
</gene>
<dbReference type="RefSeq" id="WP_377555267.1">
    <property type="nucleotide sequence ID" value="NZ_JBHUHQ010000009.1"/>
</dbReference>
<dbReference type="PROSITE" id="PS00371">
    <property type="entry name" value="PTS_EIIA_TYPE_1_HIS"/>
    <property type="match status" value="1"/>
</dbReference>
<dbReference type="NCBIfam" id="TIGR00830">
    <property type="entry name" value="PTBA"/>
    <property type="match status" value="1"/>
</dbReference>
<keyword evidence="2" id="KW-0813">Transport</keyword>
<dbReference type="InterPro" id="IPR001127">
    <property type="entry name" value="PTS_EIIA_1_perm"/>
</dbReference>
<evidence type="ECO:0000256" key="2">
    <source>
        <dbReference type="ARBA" id="ARBA00022448"/>
    </source>
</evidence>
<sequence length="162" mass="17332">MFNKLFKKSKDSEIYAPITGEIVALEKVPDPVFSQKMMGEGVAIKPSSGEVVAPVNGEVVQVAPTKHAIGVRAEDGTEILIHVGLETVSLDGEGFSVQVNVGDHVSVGQTMMQVDLSYVKEHAKDIITPIVITNSNTSNRAYTVTQNQASEAGDTVLLTYES</sequence>
<name>A0ABW4VXW2_9BACI</name>
<evidence type="ECO:0000256" key="4">
    <source>
        <dbReference type="ARBA" id="ARBA00022679"/>
    </source>
</evidence>
<dbReference type="InterPro" id="IPR011055">
    <property type="entry name" value="Dup_hybrid_motif"/>
</dbReference>
<dbReference type="PANTHER" id="PTHR45008:SF1">
    <property type="entry name" value="PTS SYSTEM GLUCOSE-SPECIFIC EIIA COMPONENT"/>
    <property type="match status" value="1"/>
</dbReference>
<dbReference type="InterPro" id="IPR050890">
    <property type="entry name" value="PTS_EIIA_component"/>
</dbReference>
<keyword evidence="5" id="KW-0598">Phosphotransferase system</keyword>
<evidence type="ECO:0000313" key="9">
    <source>
        <dbReference type="Proteomes" id="UP001597383"/>
    </source>
</evidence>
<dbReference type="Proteomes" id="UP001597383">
    <property type="component" value="Unassembled WGS sequence"/>
</dbReference>
<dbReference type="Gene3D" id="2.70.70.10">
    <property type="entry name" value="Glucose Permease (Domain IIA)"/>
    <property type="match status" value="1"/>
</dbReference>
<keyword evidence="9" id="KW-1185">Reference proteome</keyword>
<keyword evidence="6" id="KW-0418">Kinase</keyword>
<proteinExistence type="predicted"/>
<evidence type="ECO:0000259" key="7">
    <source>
        <dbReference type="PROSITE" id="PS51093"/>
    </source>
</evidence>
<accession>A0ABW4VXW2</accession>
<evidence type="ECO:0000256" key="5">
    <source>
        <dbReference type="ARBA" id="ARBA00022683"/>
    </source>
</evidence>
<keyword evidence="3 8" id="KW-0762">Sugar transport</keyword>
<keyword evidence="4" id="KW-0808">Transferase</keyword>
<dbReference type="PANTHER" id="PTHR45008">
    <property type="entry name" value="PTS SYSTEM GLUCOSE-SPECIFIC EIIA COMPONENT"/>
    <property type="match status" value="1"/>
</dbReference>